<evidence type="ECO:0000259" key="2">
    <source>
        <dbReference type="Pfam" id="PF05193"/>
    </source>
</evidence>
<dbReference type="AlphaFoldDB" id="A0A3S3QL27"/>
<reference evidence="3 4" key="1">
    <citation type="journal article" date="2018" name="Gigascience">
        <title>Genomes of trombidid mites reveal novel predicted allergens and laterally-transferred genes associated with secondary metabolism.</title>
        <authorList>
            <person name="Dong X."/>
            <person name="Chaisiri K."/>
            <person name="Xia D."/>
            <person name="Armstrong S.D."/>
            <person name="Fang Y."/>
            <person name="Donnelly M.J."/>
            <person name="Kadowaki T."/>
            <person name="McGarry J.W."/>
            <person name="Darby A.C."/>
            <person name="Makepeace B.L."/>
        </authorList>
    </citation>
    <scope>NUCLEOTIDE SEQUENCE [LARGE SCALE GENOMIC DNA]</scope>
    <source>
        <strain evidence="3">UoL-WK</strain>
    </source>
</reference>
<gene>
    <name evidence="3" type="ORF">B4U79_04417</name>
</gene>
<evidence type="ECO:0000313" key="4">
    <source>
        <dbReference type="Proteomes" id="UP000285301"/>
    </source>
</evidence>
<dbReference type="STRING" id="1965070.A0A3S3QL27"/>
<name>A0A3S3QL27_9ACAR</name>
<dbReference type="FunFam" id="3.30.830.10:FF:000031">
    <property type="entry name" value="Putative zinc metalloprotease"/>
    <property type="match status" value="1"/>
</dbReference>
<dbReference type="Proteomes" id="UP000285301">
    <property type="component" value="Unassembled WGS sequence"/>
</dbReference>
<feature type="domain" description="Peptidase M16 N-terminal" evidence="1">
    <location>
        <begin position="47"/>
        <end position="135"/>
    </location>
</feature>
<dbReference type="SUPFAM" id="SSF63411">
    <property type="entry name" value="LuxS/MPP-like metallohydrolase"/>
    <property type="match status" value="4"/>
</dbReference>
<feature type="domain" description="Peptidase M16 C-terminal" evidence="2">
    <location>
        <begin position="193"/>
        <end position="377"/>
    </location>
</feature>
<dbReference type="FunFam" id="3.30.830.10:FF:000015">
    <property type="entry name" value="Putative zinc metalloprotease"/>
    <property type="match status" value="1"/>
</dbReference>
<dbReference type="InterPro" id="IPR011765">
    <property type="entry name" value="Pept_M16_N"/>
</dbReference>
<dbReference type="PANTHER" id="PTHR43016:SF16">
    <property type="entry name" value="METALLOPROTEASE, PUTATIVE (AFU_ORTHOLOGUE AFUA_4G07610)-RELATED"/>
    <property type="match status" value="1"/>
</dbReference>
<evidence type="ECO:0000313" key="3">
    <source>
        <dbReference type="EMBL" id="RWS10415.1"/>
    </source>
</evidence>
<sequence>MPFELVSRLNGDSDILVEKYRSTDTGLRVLFAEIDGPLVFGFLCVATEAKDDDGLPHTLEHLILLGSEDYPYKGVLDLLANKCLASGTNAWTDTDHTCYTMTTAGEEGFLNLLPIYLDHILYPTLLEESFITEVHHVNGEGEDGGVVYCEMQGVENYGDRKCHLEMLRNLYPGDCGYKSETGGLMKNLRESTTNEKVKAYHSDFYRPENLCIVIVGTINKDNVFACLKQFETKIIKKNKKRADKKPFTRPWQSPVPPFEQTCKQVVRYPSDDDENGSVYVGWRGPSAVTEYPMMTAITVLLEYLNETAVAPLHQEFVEREDPFCSTIDFSVIESSISCFYLIFNNVAKKKLHSVEQKLFELLTNIVDGKEPIDEQRMKTIIHRKKLHILNQAETSPQYLIVSAAIGDFLYGNTIEDLKQRFEMIPYIDSLNKKELAFWIELLKKYFVTSPYVLIVGEPSPSLLKEMTEEEKLRIQKQRDLLGESGLKEKERLLSAAKNKKTAPLEILQKIKTPSLEKVNFYHLERKNNYLKTNNEPEFTKIPYRFQLDNLKTNFVTFHALLNTSECLENDLRLYLPLWAEIILESAILRETKLVPYEEVVASLTADTVKSNTKIGLGREASTFNCGVFAQMALISLQVEVEKLEKGVVWLRDLLYQTQFTPERIKIVATRMLNDIAQYKREGYFVVKSLLKAITFNPNSNHWSFNMYRQQTFLKKVLKKCENSPDEVINALEQLRERMTSFENLTIHLSLNTKKFKENFVSPLASVFIPEKFQNVIPDFSTQKFIKCFELQTCDNKIPLGVIAGVGSVESSFMIQTVPCINSFTDPDLPALLVLGQYFNQAEGPFFSEVRGKGLAYDFSICPKITEGLFILTLYRSVNVVQAYAEAMKIVQKHLSSDEVWSQSLLDTCKSSLLYELIEREKNPTYVTLESILMYLKGIDSNFKRKILEEVSHVTLEKIKAIAPIYLKPLFNNSVSRCAICCHPSKVDEIVKAFKEYNRQLEVINLEDGANFLSELI</sequence>
<dbReference type="Pfam" id="PF00675">
    <property type="entry name" value="Peptidase_M16"/>
    <property type="match status" value="1"/>
</dbReference>
<dbReference type="GO" id="GO:0046872">
    <property type="term" value="F:metal ion binding"/>
    <property type="evidence" value="ECO:0007669"/>
    <property type="project" value="InterPro"/>
</dbReference>
<proteinExistence type="predicted"/>
<protein>
    <submittedName>
        <fullName evidence="3">Uncharacterized protein</fullName>
    </submittedName>
</protein>
<dbReference type="InterPro" id="IPR011249">
    <property type="entry name" value="Metalloenz_LuxS/M16"/>
</dbReference>
<dbReference type="OrthoDB" id="4953at2759"/>
<accession>A0A3S3QL27</accession>
<keyword evidence="4" id="KW-1185">Reference proteome</keyword>
<evidence type="ECO:0000259" key="1">
    <source>
        <dbReference type="Pfam" id="PF00675"/>
    </source>
</evidence>
<comment type="caution">
    <text evidence="3">The sequence shown here is derived from an EMBL/GenBank/DDBJ whole genome shotgun (WGS) entry which is preliminary data.</text>
</comment>
<dbReference type="PANTHER" id="PTHR43016">
    <property type="entry name" value="PRESEQUENCE PROTEASE"/>
    <property type="match status" value="1"/>
</dbReference>
<organism evidence="3 4">
    <name type="scientific">Dinothrombium tinctorium</name>
    <dbReference type="NCBI Taxonomy" id="1965070"/>
    <lineage>
        <taxon>Eukaryota</taxon>
        <taxon>Metazoa</taxon>
        <taxon>Ecdysozoa</taxon>
        <taxon>Arthropoda</taxon>
        <taxon>Chelicerata</taxon>
        <taxon>Arachnida</taxon>
        <taxon>Acari</taxon>
        <taxon>Acariformes</taxon>
        <taxon>Trombidiformes</taxon>
        <taxon>Prostigmata</taxon>
        <taxon>Anystina</taxon>
        <taxon>Parasitengona</taxon>
        <taxon>Trombidioidea</taxon>
        <taxon>Trombidiidae</taxon>
        <taxon>Dinothrombium</taxon>
    </lineage>
</organism>
<dbReference type="InterPro" id="IPR007863">
    <property type="entry name" value="Peptidase_M16_C"/>
</dbReference>
<dbReference type="EMBL" id="NCKU01002103">
    <property type="protein sequence ID" value="RWS10415.1"/>
    <property type="molecule type" value="Genomic_DNA"/>
</dbReference>
<dbReference type="Pfam" id="PF05193">
    <property type="entry name" value="Peptidase_M16_C"/>
    <property type="match status" value="1"/>
</dbReference>
<dbReference type="Gene3D" id="3.30.830.10">
    <property type="entry name" value="Metalloenzyme, LuxS/M16 peptidase-like"/>
    <property type="match status" value="4"/>
</dbReference>